<organism evidence="3 4">
    <name type="scientific">Limnothrix redekei LRLZ20PSL1</name>
    <dbReference type="NCBI Taxonomy" id="3112953"/>
    <lineage>
        <taxon>Bacteria</taxon>
        <taxon>Bacillati</taxon>
        <taxon>Cyanobacteriota</taxon>
        <taxon>Cyanophyceae</taxon>
        <taxon>Pseudanabaenales</taxon>
        <taxon>Pseudanabaenaceae</taxon>
        <taxon>Limnothrix</taxon>
    </lineage>
</organism>
<comment type="caution">
    <text evidence="3">The sequence shown here is derived from an EMBL/GenBank/DDBJ whole genome shotgun (WGS) entry which is preliminary data.</text>
</comment>
<proteinExistence type="predicted"/>
<keyword evidence="2" id="KW-0964">Secreted</keyword>
<dbReference type="SUPFAM" id="SSF51120">
    <property type="entry name" value="beta-Roll"/>
    <property type="match status" value="4"/>
</dbReference>
<evidence type="ECO:0000313" key="3">
    <source>
        <dbReference type="EMBL" id="MFG3818023.1"/>
    </source>
</evidence>
<dbReference type="EMBL" id="JAZAQF010000059">
    <property type="protein sequence ID" value="MFG3818023.1"/>
    <property type="molecule type" value="Genomic_DNA"/>
</dbReference>
<name>A0ABW7CA37_9CYAN</name>
<dbReference type="InterPro" id="IPR001343">
    <property type="entry name" value="Hemolysn_Ca-bd"/>
</dbReference>
<dbReference type="Gene3D" id="2.150.10.10">
    <property type="entry name" value="Serralysin-like metalloprotease, C-terminal"/>
    <property type="match status" value="3"/>
</dbReference>
<evidence type="ECO:0000256" key="1">
    <source>
        <dbReference type="ARBA" id="ARBA00004613"/>
    </source>
</evidence>
<dbReference type="Pfam" id="PF00353">
    <property type="entry name" value="HemolysinCabind"/>
    <property type="match status" value="8"/>
</dbReference>
<reference evidence="4" key="1">
    <citation type="journal article" date="2024" name="Algal Res.">
        <title>Biochemical, toxicological and genomic investigation of a high-biomass producing Limnothrix strain isolated from Italian shallow drinking water reservoir.</title>
        <authorList>
            <person name="Simonazzi M."/>
            <person name="Shishido T.K."/>
            <person name="Delbaje E."/>
            <person name="Wahlsten M."/>
            <person name="Fewer D.P."/>
            <person name="Sivonen K."/>
            <person name="Pezzolesi L."/>
            <person name="Pistocchi R."/>
        </authorList>
    </citation>
    <scope>NUCLEOTIDE SEQUENCE [LARGE SCALE GENOMIC DNA]</scope>
    <source>
        <strain evidence="4">LRLZ20PSL1</strain>
    </source>
</reference>
<accession>A0ABW7CA37</accession>
<evidence type="ECO:0000313" key="4">
    <source>
        <dbReference type="Proteomes" id="UP001604335"/>
    </source>
</evidence>
<protein>
    <submittedName>
        <fullName evidence="3">Calcium-binding protein</fullName>
    </submittedName>
</protein>
<dbReference type="PRINTS" id="PR00313">
    <property type="entry name" value="CABNDNGRPT"/>
</dbReference>
<dbReference type="RefSeq" id="WP_393012853.1">
    <property type="nucleotide sequence ID" value="NZ_JAZAQF010000059.1"/>
</dbReference>
<dbReference type="InterPro" id="IPR050557">
    <property type="entry name" value="RTX_toxin/Mannuronan_C5-epim"/>
</dbReference>
<dbReference type="Proteomes" id="UP001604335">
    <property type="component" value="Unassembled WGS sequence"/>
</dbReference>
<comment type="subcellular location">
    <subcellularLocation>
        <location evidence="1">Secreted</location>
    </subcellularLocation>
</comment>
<keyword evidence="4" id="KW-1185">Reference proteome</keyword>
<sequence length="708" mass="69261">MTQFGNNLPNFLIGSGVDTLIGLGDADSLVSSTAGRNAIFGNQGADSLISQGGADTIYGGQGNDIIRSRGGSLLYGDRGNDTIVGESTSTGIIGGSTAGGGDTMYGGEGDDSLVANSVGPSALFGNQGNDALVAGNRADTLYGGQGNDTLTSTVGGLLYGDRGNDSIVLSGSGVAGATTVYGGDGDDAITGGGRTLLFGNQGSDTITAGAADSVYGGSGADVLTASGSGAFISGDLGNDILRNTGANNTLAGGEGDDTITFDGGAAFSTASGGGGKNFLQILPTITGSGNVLIAGSLGDTLVGAGANTIQGGAGDDSLVSQGSNVTLVGGAGRDTFNVLAGGAISGFNPGEGDTILSGTAPFTIIAGSTGLYLTGTPNRDTLTGGAGNDTLEGLGNADVLTGGAGADVFLFKGVQISDVASVTFNNSTLEVSGTIGAGTAPTAAREVRYFTTFPSIGVPTSFAGASFTFAGGGTLPASGTTGLTSPAFGASLTISYGTSGGIGTSVTPIFGSSFTTGGTLVPLSGYGYALSGFDTITDFDSGVDQIRLEGRLFTSGTNFPNANAPSVFKTVASVTGTNVGGIVGDPSLLFYARDTGILYGRAATAGANTAQAFGSQFLYNPTPVAGTTSLLDVTTGNGTNVLVNSGTAAGALNTVGTALYFILPQTTPITGVAFAGTNTNYLPIPFAQVLKSNAPVTDLTYGRDIVIF</sequence>
<dbReference type="InterPro" id="IPR011049">
    <property type="entry name" value="Serralysin-like_metalloprot_C"/>
</dbReference>
<dbReference type="PANTHER" id="PTHR38340">
    <property type="entry name" value="S-LAYER PROTEIN"/>
    <property type="match status" value="1"/>
</dbReference>
<evidence type="ECO:0000256" key="2">
    <source>
        <dbReference type="ARBA" id="ARBA00022525"/>
    </source>
</evidence>
<dbReference type="Gene3D" id="2.160.20.160">
    <property type="match status" value="1"/>
</dbReference>
<gene>
    <name evidence="3" type="ORF">VPK24_10285</name>
</gene>
<dbReference type="PANTHER" id="PTHR38340:SF1">
    <property type="entry name" value="S-LAYER PROTEIN"/>
    <property type="match status" value="1"/>
</dbReference>